<protein>
    <submittedName>
        <fullName evidence="1">Uncharacterized protein</fullName>
    </submittedName>
</protein>
<proteinExistence type="predicted"/>
<dbReference type="EMBL" id="BAAFZP010000001">
    <property type="protein sequence ID" value="GAB1581333.1"/>
    <property type="molecule type" value="Genomic_DNA"/>
</dbReference>
<sequence>MGRALAACGTSLALAAWTGQVQKGRLPPGDTEAASYSGIQKIEGLWRVAERDRNTRRSLWETTIMSAKRWKTSIALDPASGYKAAHRVISCV</sequence>
<keyword evidence="2" id="KW-1185">Reference proteome</keyword>
<evidence type="ECO:0000313" key="2">
    <source>
        <dbReference type="Proteomes" id="UP001628091"/>
    </source>
</evidence>
<organism evidence="1 2">
    <name type="scientific">Phyllobacterium phragmitis</name>
    <dbReference type="NCBI Taxonomy" id="2670329"/>
    <lineage>
        <taxon>Bacteria</taxon>
        <taxon>Pseudomonadati</taxon>
        <taxon>Pseudomonadota</taxon>
        <taxon>Alphaproteobacteria</taxon>
        <taxon>Hyphomicrobiales</taxon>
        <taxon>Phyllobacteriaceae</taxon>
        <taxon>Phyllobacterium</taxon>
    </lineage>
</organism>
<gene>
    <name evidence="1" type="ORF">PPNSA23_12760</name>
</gene>
<name>A0ABQ0GXE9_9HYPH</name>
<reference evidence="1 2" key="1">
    <citation type="submission" date="2024-10" db="EMBL/GenBank/DDBJ databases">
        <title>Isolation, draft genome sequencing and identification of Phyllobacterium sp. NSA23, isolated from leaf soil.</title>
        <authorList>
            <person name="Akita H."/>
        </authorList>
    </citation>
    <scope>NUCLEOTIDE SEQUENCE [LARGE SCALE GENOMIC DNA]</scope>
    <source>
        <strain evidence="1 2">NSA23</strain>
    </source>
</reference>
<dbReference type="Proteomes" id="UP001628091">
    <property type="component" value="Unassembled WGS sequence"/>
</dbReference>
<comment type="caution">
    <text evidence="1">The sequence shown here is derived from an EMBL/GenBank/DDBJ whole genome shotgun (WGS) entry which is preliminary data.</text>
</comment>
<evidence type="ECO:0000313" key="1">
    <source>
        <dbReference type="EMBL" id="GAB1581333.1"/>
    </source>
</evidence>
<accession>A0ABQ0GXE9</accession>